<evidence type="ECO:0000313" key="3">
    <source>
        <dbReference type="Proteomes" id="UP001154282"/>
    </source>
</evidence>
<dbReference type="InterPro" id="IPR055290">
    <property type="entry name" value="At3g26010-like"/>
</dbReference>
<dbReference type="EMBL" id="CAMGYJ010000007">
    <property type="protein sequence ID" value="CAI0453060.1"/>
    <property type="molecule type" value="Genomic_DNA"/>
</dbReference>
<dbReference type="InterPro" id="IPR001810">
    <property type="entry name" value="F-box_dom"/>
</dbReference>
<keyword evidence="3" id="KW-1185">Reference proteome</keyword>
<comment type="caution">
    <text evidence="2">The sequence shown here is derived from an EMBL/GenBank/DDBJ whole genome shotgun (WGS) entry which is preliminary data.</text>
</comment>
<dbReference type="Gene3D" id="1.20.1280.50">
    <property type="match status" value="1"/>
</dbReference>
<protein>
    <recommendedName>
        <fullName evidence="1">F-box domain-containing protein</fullName>
    </recommendedName>
</protein>
<accession>A0AAV0N3L1</accession>
<feature type="domain" description="F-box" evidence="1">
    <location>
        <begin position="2"/>
        <end position="37"/>
    </location>
</feature>
<proteinExistence type="predicted"/>
<reference evidence="2" key="1">
    <citation type="submission" date="2022-08" db="EMBL/GenBank/DDBJ databases">
        <authorList>
            <person name="Gutierrez-Valencia J."/>
        </authorList>
    </citation>
    <scope>NUCLEOTIDE SEQUENCE</scope>
</reference>
<gene>
    <name evidence="2" type="ORF">LITE_LOCUS31451</name>
</gene>
<dbReference type="PANTHER" id="PTHR35546:SF128">
    <property type="entry name" value="F-BOX ASSOCIATED DOMAIN-CONTAINING PROTEIN"/>
    <property type="match status" value="1"/>
</dbReference>
<feature type="non-terminal residue" evidence="2">
    <location>
        <position position="1"/>
    </location>
</feature>
<dbReference type="SUPFAM" id="SSF81383">
    <property type="entry name" value="F-box domain"/>
    <property type="match status" value="1"/>
</dbReference>
<dbReference type="InterPro" id="IPR036047">
    <property type="entry name" value="F-box-like_dom_sf"/>
</dbReference>
<evidence type="ECO:0000259" key="1">
    <source>
        <dbReference type="Pfam" id="PF12937"/>
    </source>
</evidence>
<dbReference type="Proteomes" id="UP001154282">
    <property type="component" value="Unassembled WGS sequence"/>
</dbReference>
<evidence type="ECO:0000313" key="2">
    <source>
        <dbReference type="EMBL" id="CAI0453060.1"/>
    </source>
</evidence>
<organism evidence="2 3">
    <name type="scientific">Linum tenue</name>
    <dbReference type="NCBI Taxonomy" id="586396"/>
    <lineage>
        <taxon>Eukaryota</taxon>
        <taxon>Viridiplantae</taxon>
        <taxon>Streptophyta</taxon>
        <taxon>Embryophyta</taxon>
        <taxon>Tracheophyta</taxon>
        <taxon>Spermatophyta</taxon>
        <taxon>Magnoliopsida</taxon>
        <taxon>eudicotyledons</taxon>
        <taxon>Gunneridae</taxon>
        <taxon>Pentapetalae</taxon>
        <taxon>rosids</taxon>
        <taxon>fabids</taxon>
        <taxon>Malpighiales</taxon>
        <taxon>Linaceae</taxon>
        <taxon>Linum</taxon>
    </lineage>
</organism>
<name>A0AAV0N3L1_9ROSI</name>
<dbReference type="PANTHER" id="PTHR35546">
    <property type="entry name" value="F-BOX PROTEIN INTERACTION DOMAIN PROTEIN-RELATED"/>
    <property type="match status" value="1"/>
</dbReference>
<dbReference type="AlphaFoldDB" id="A0AAV0N3L1"/>
<dbReference type="Pfam" id="PF12937">
    <property type="entry name" value="F-box-like"/>
    <property type="match status" value="1"/>
</dbReference>
<sequence length="529" mass="61635">DSLLLHILQRLPNPRSVSVCRSVCKHWEALISSPNTLRHLISRQKLNLTNNGGERPLLIYFDRPETHFESIVRSNVPPIFLSDDMVQNVDRHTIQVISCCYDLLLLGRVRPKNRYRRRFFVCNPFTKQYVILPLVPRNLAKFQGFYFGTHRQQYSECDASLIGFVCEPCFTEDLSCSSSSSDSVVRYNLEFRFRVVFISTGEHCLGVTAFSSETWEWTFRSFGRHMTVHDELPLVPSTAPYIGIGNACSTAKNKLFWKTSEARVAVYDPFSKQSPPKIDLVDCSHLWSDDIVNNNFLVGVSQGFLRGMVFPRPDRPDYNKEGFFSLWKLEEDRDLVGGYRWSLDYQVSMRVLYNMIIRRHKMNKIEEGGGRKRTRRRRRRMTRLGVLGVHPSRPEVVYFECRDYAKKHNHDPFFFDFNHHFRDDDGGTKLRDDRVYDPIYVVPFDVLKLEVAGEVIPIAESDATHLKFKHWGKVGRGDPMGWAVFQPLIPFWPTPIPVPDFANGLIEEEPEEAIREDSWITDICFYNLW</sequence>